<dbReference type="EMBL" id="SGIS01000056">
    <property type="protein sequence ID" value="RZF60683.1"/>
    <property type="molecule type" value="Genomic_DNA"/>
</dbReference>
<dbReference type="RefSeq" id="WP_130160201.1">
    <property type="nucleotide sequence ID" value="NZ_SGIS01000056.1"/>
</dbReference>
<reference evidence="2 3" key="1">
    <citation type="submission" date="2019-02" db="EMBL/GenBank/DDBJ databases">
        <authorList>
            <person name="Li Y."/>
        </authorList>
    </citation>
    <scope>NUCLEOTIDE SEQUENCE [LARGE SCALE GENOMIC DNA]</scope>
    <source>
        <strain evidence="2 3">3-7</strain>
    </source>
</reference>
<protein>
    <recommendedName>
        <fullName evidence="1">Glycosyl-hydrolase 97 C-terminal oligomerisation domain-containing protein</fullName>
    </recommendedName>
</protein>
<organism evidence="2 3">
    <name type="scientific">Sphingomonas populi</name>
    <dbReference type="NCBI Taxonomy" id="2484750"/>
    <lineage>
        <taxon>Bacteria</taxon>
        <taxon>Pseudomonadati</taxon>
        <taxon>Pseudomonadota</taxon>
        <taxon>Alphaproteobacteria</taxon>
        <taxon>Sphingomonadales</taxon>
        <taxon>Sphingomonadaceae</taxon>
        <taxon>Sphingomonas</taxon>
    </lineage>
</organism>
<dbReference type="InterPro" id="IPR013780">
    <property type="entry name" value="Glyco_hydro_b"/>
</dbReference>
<dbReference type="InterPro" id="IPR029483">
    <property type="entry name" value="GH97_C"/>
</dbReference>
<dbReference type="Proteomes" id="UP000292085">
    <property type="component" value="Unassembled WGS sequence"/>
</dbReference>
<dbReference type="Gene3D" id="2.60.40.1180">
    <property type="entry name" value="Golgi alpha-mannosidase II"/>
    <property type="match status" value="1"/>
</dbReference>
<gene>
    <name evidence="2" type="ORF">EWE75_21780</name>
</gene>
<dbReference type="AlphaFoldDB" id="A0A4Q6XL65"/>
<accession>A0A4Q6XL65</accession>
<proteinExistence type="predicted"/>
<keyword evidence="3" id="KW-1185">Reference proteome</keyword>
<evidence type="ECO:0000313" key="3">
    <source>
        <dbReference type="Proteomes" id="UP000292085"/>
    </source>
</evidence>
<dbReference type="Pfam" id="PF14509">
    <property type="entry name" value="GH97_C"/>
    <property type="match status" value="1"/>
</dbReference>
<evidence type="ECO:0000259" key="1">
    <source>
        <dbReference type="Pfam" id="PF14509"/>
    </source>
</evidence>
<sequence>MTDEAARIVALPLSFLGKGKWHIRAWLDGKRPPDLDRRTGTISYNTRLFIPLSANGGVTLILEP</sequence>
<evidence type="ECO:0000313" key="2">
    <source>
        <dbReference type="EMBL" id="RZF60683.1"/>
    </source>
</evidence>
<comment type="caution">
    <text evidence="2">The sequence shown here is derived from an EMBL/GenBank/DDBJ whole genome shotgun (WGS) entry which is preliminary data.</text>
</comment>
<name>A0A4Q6XL65_9SPHN</name>
<feature type="domain" description="Glycosyl-hydrolase 97 C-terminal oligomerisation" evidence="1">
    <location>
        <begin position="1"/>
        <end position="62"/>
    </location>
</feature>